<dbReference type="Pfam" id="PF01693">
    <property type="entry name" value="Cauli_VI"/>
    <property type="match status" value="1"/>
</dbReference>
<evidence type="ECO:0000256" key="2">
    <source>
        <dbReference type="ARBA" id="ARBA00005300"/>
    </source>
</evidence>
<dbReference type="Pfam" id="PF00075">
    <property type="entry name" value="RNase_H"/>
    <property type="match status" value="1"/>
</dbReference>
<evidence type="ECO:0000256" key="1">
    <source>
        <dbReference type="ARBA" id="ARBA00000077"/>
    </source>
</evidence>
<dbReference type="Gene3D" id="3.40.970.10">
    <property type="entry name" value="Ribonuclease H1, N-terminal domain"/>
    <property type="match status" value="1"/>
</dbReference>
<dbReference type="GO" id="GO:0046872">
    <property type="term" value="F:metal ion binding"/>
    <property type="evidence" value="ECO:0007669"/>
    <property type="project" value="UniProtKB-KW"/>
</dbReference>
<dbReference type="OMA" id="ELWYGLY"/>
<evidence type="ECO:0000259" key="8">
    <source>
        <dbReference type="PROSITE" id="PS50879"/>
    </source>
</evidence>
<reference evidence="9 10" key="1">
    <citation type="journal article" date="2012" name="Science">
        <title>The Paleozoic origin of enzymatic lignin decomposition reconstructed from 31 fungal genomes.</title>
        <authorList>
            <person name="Floudas D."/>
            <person name="Binder M."/>
            <person name="Riley R."/>
            <person name="Barry K."/>
            <person name="Blanchette R.A."/>
            <person name="Henrissat B."/>
            <person name="Martinez A.T."/>
            <person name="Otillar R."/>
            <person name="Spatafora J.W."/>
            <person name="Yadav J.S."/>
            <person name="Aerts A."/>
            <person name="Benoit I."/>
            <person name="Boyd A."/>
            <person name="Carlson A."/>
            <person name="Copeland A."/>
            <person name="Coutinho P.M."/>
            <person name="de Vries R.P."/>
            <person name="Ferreira P."/>
            <person name="Findley K."/>
            <person name="Foster B."/>
            <person name="Gaskell J."/>
            <person name="Glotzer D."/>
            <person name="Gorecki P."/>
            <person name="Heitman J."/>
            <person name="Hesse C."/>
            <person name="Hori C."/>
            <person name="Igarashi K."/>
            <person name="Jurgens J.A."/>
            <person name="Kallen N."/>
            <person name="Kersten P."/>
            <person name="Kohler A."/>
            <person name="Kuees U."/>
            <person name="Kumar T.K.A."/>
            <person name="Kuo A."/>
            <person name="LaButti K."/>
            <person name="Larrondo L.F."/>
            <person name="Lindquist E."/>
            <person name="Ling A."/>
            <person name="Lombard V."/>
            <person name="Lucas S."/>
            <person name="Lundell T."/>
            <person name="Martin R."/>
            <person name="McLaughlin D.J."/>
            <person name="Morgenstern I."/>
            <person name="Morin E."/>
            <person name="Murat C."/>
            <person name="Nagy L.G."/>
            <person name="Nolan M."/>
            <person name="Ohm R.A."/>
            <person name="Patyshakuliyeva A."/>
            <person name="Rokas A."/>
            <person name="Ruiz-Duenas F.J."/>
            <person name="Sabat G."/>
            <person name="Salamov A."/>
            <person name="Samejima M."/>
            <person name="Schmutz J."/>
            <person name="Slot J.C."/>
            <person name="St John F."/>
            <person name="Stenlid J."/>
            <person name="Sun H."/>
            <person name="Sun S."/>
            <person name="Syed K."/>
            <person name="Tsang A."/>
            <person name="Wiebenga A."/>
            <person name="Young D."/>
            <person name="Pisabarro A."/>
            <person name="Eastwood D.C."/>
            <person name="Martin F."/>
            <person name="Cullen D."/>
            <person name="Grigoriev I.V."/>
            <person name="Hibbett D.S."/>
        </authorList>
    </citation>
    <scope>NUCLEOTIDE SEQUENCE [LARGE SCALE GENOMIC DNA]</scope>
    <source>
        <strain evidence="9 10">ATCC 11539</strain>
    </source>
</reference>
<dbReference type="KEGG" id="gtr:GLOTRDRAFT_71588"/>
<dbReference type="PROSITE" id="PS50879">
    <property type="entry name" value="RNASE_H_1"/>
    <property type="match status" value="1"/>
</dbReference>
<proteinExistence type="inferred from homology"/>
<feature type="domain" description="RNase H type-1" evidence="8">
    <location>
        <begin position="72"/>
        <end position="221"/>
    </location>
</feature>
<evidence type="ECO:0000256" key="5">
    <source>
        <dbReference type="ARBA" id="ARBA00022723"/>
    </source>
</evidence>
<sequence length="279" mass="30534">MPEHRSDCESQIKGFPNAKYQKFNTAAEAEAFVHGGPVAAPRGQTPAPVVVASKPDVTSPPQAVIQKPEEDEVGWDVVYSDGACRGNGKDGALAGIGVWWGRNDPRNLSERCPGDQTNNRAELIAIARVLETTAPGPKPLLIKTDSQYSINCFHQWLPNWTRNNWRAASGQPVKNKELIQYLAALLEARARAGKVRLKYVAGHAGVEGNEGGDALAVAGAYLPAQPERDWAGLRRGVEEGVKAVQAMKSVPKPLPVEFEVYESDLWSDEEMERIMREEQ</sequence>
<organism evidence="9 10">
    <name type="scientific">Gloeophyllum trabeum (strain ATCC 11539 / FP-39264 / Madison 617)</name>
    <name type="common">Brown rot fungus</name>
    <dbReference type="NCBI Taxonomy" id="670483"/>
    <lineage>
        <taxon>Eukaryota</taxon>
        <taxon>Fungi</taxon>
        <taxon>Dikarya</taxon>
        <taxon>Basidiomycota</taxon>
        <taxon>Agaricomycotina</taxon>
        <taxon>Agaricomycetes</taxon>
        <taxon>Gloeophyllales</taxon>
        <taxon>Gloeophyllaceae</taxon>
        <taxon>Gloeophyllum</taxon>
    </lineage>
</organism>
<dbReference type="HOGENOM" id="CLU_030894_0_2_1"/>
<keyword evidence="5" id="KW-0479">Metal-binding</keyword>
<evidence type="ECO:0000313" key="10">
    <source>
        <dbReference type="Proteomes" id="UP000030669"/>
    </source>
</evidence>
<evidence type="ECO:0000256" key="6">
    <source>
        <dbReference type="ARBA" id="ARBA00022759"/>
    </source>
</evidence>
<dbReference type="eggNOG" id="KOG3752">
    <property type="taxonomic scope" value="Eukaryota"/>
</dbReference>
<dbReference type="InterPro" id="IPR037056">
    <property type="entry name" value="RNase_H1_N_sf"/>
</dbReference>
<dbReference type="GO" id="GO:0043137">
    <property type="term" value="P:DNA replication, removal of RNA primer"/>
    <property type="evidence" value="ECO:0007669"/>
    <property type="project" value="TreeGrafter"/>
</dbReference>
<accession>S7RWK8</accession>
<keyword evidence="10" id="KW-1185">Reference proteome</keyword>
<dbReference type="RefSeq" id="XP_007863095.1">
    <property type="nucleotide sequence ID" value="XM_007864904.1"/>
</dbReference>
<name>S7RWK8_GLOTA</name>
<dbReference type="Proteomes" id="UP000030669">
    <property type="component" value="Unassembled WGS sequence"/>
</dbReference>
<dbReference type="InterPro" id="IPR012337">
    <property type="entry name" value="RNaseH-like_sf"/>
</dbReference>
<dbReference type="OrthoDB" id="245563at2759"/>
<dbReference type="InterPro" id="IPR002156">
    <property type="entry name" value="RNaseH_domain"/>
</dbReference>
<dbReference type="CDD" id="cd09280">
    <property type="entry name" value="RNase_HI_eukaryote_like"/>
    <property type="match status" value="1"/>
</dbReference>
<keyword evidence="7" id="KW-0378">Hydrolase</keyword>
<keyword evidence="6" id="KW-0255">Endonuclease</keyword>
<dbReference type="SUPFAM" id="SSF53098">
    <property type="entry name" value="Ribonuclease H-like"/>
    <property type="match status" value="1"/>
</dbReference>
<evidence type="ECO:0000313" key="9">
    <source>
        <dbReference type="EMBL" id="EPQ57724.1"/>
    </source>
</evidence>
<dbReference type="EMBL" id="KB469298">
    <property type="protein sequence ID" value="EPQ57724.1"/>
    <property type="molecule type" value="Genomic_DNA"/>
</dbReference>
<dbReference type="GO" id="GO:0004523">
    <property type="term" value="F:RNA-DNA hybrid ribonuclease activity"/>
    <property type="evidence" value="ECO:0007669"/>
    <property type="project" value="UniProtKB-EC"/>
</dbReference>
<dbReference type="PANTHER" id="PTHR10642:SF26">
    <property type="entry name" value="RIBONUCLEASE H1"/>
    <property type="match status" value="1"/>
</dbReference>
<evidence type="ECO:0000256" key="7">
    <source>
        <dbReference type="ARBA" id="ARBA00022801"/>
    </source>
</evidence>
<gene>
    <name evidence="9" type="ORF">GLOTRDRAFT_71588</name>
</gene>
<dbReference type="GeneID" id="19308201"/>
<evidence type="ECO:0000256" key="4">
    <source>
        <dbReference type="ARBA" id="ARBA00022722"/>
    </source>
</evidence>
<dbReference type="Gene3D" id="3.30.420.10">
    <property type="entry name" value="Ribonuclease H-like superfamily/Ribonuclease H"/>
    <property type="match status" value="1"/>
</dbReference>
<dbReference type="InterPro" id="IPR050092">
    <property type="entry name" value="RNase_H"/>
</dbReference>
<comment type="similarity">
    <text evidence="2">Belongs to the RNase H family.</text>
</comment>
<protein>
    <recommendedName>
        <fullName evidence="3">ribonuclease H</fullName>
        <ecNumber evidence="3">3.1.26.4</ecNumber>
    </recommendedName>
</protein>
<evidence type="ECO:0000256" key="3">
    <source>
        <dbReference type="ARBA" id="ARBA00012180"/>
    </source>
</evidence>
<keyword evidence="4" id="KW-0540">Nuclease</keyword>
<dbReference type="GO" id="GO:0003676">
    <property type="term" value="F:nucleic acid binding"/>
    <property type="evidence" value="ECO:0007669"/>
    <property type="project" value="InterPro"/>
</dbReference>
<dbReference type="InterPro" id="IPR036397">
    <property type="entry name" value="RNaseH_sf"/>
</dbReference>
<comment type="catalytic activity">
    <reaction evidence="1">
        <text>Endonucleolytic cleavage to 5'-phosphomonoester.</text>
        <dbReference type="EC" id="3.1.26.4"/>
    </reaction>
</comment>
<dbReference type="InterPro" id="IPR011320">
    <property type="entry name" value="RNase_H1_N"/>
</dbReference>
<dbReference type="EC" id="3.1.26.4" evidence="3"/>
<dbReference type="PANTHER" id="PTHR10642">
    <property type="entry name" value="RIBONUCLEASE H1"/>
    <property type="match status" value="1"/>
</dbReference>
<dbReference type="AlphaFoldDB" id="S7RWK8"/>
<dbReference type="STRING" id="670483.S7RWK8"/>